<dbReference type="EC" id="3.1.3.48" evidence="1"/>
<comment type="caution">
    <text evidence="4">The sequence shown here is derived from an EMBL/GenBank/DDBJ whole genome shotgun (WGS) entry which is preliminary data.</text>
</comment>
<gene>
    <name evidence="4" type="ORF">BJ983_003400</name>
</gene>
<evidence type="ECO:0000313" key="5">
    <source>
        <dbReference type="Proteomes" id="UP000535890"/>
    </source>
</evidence>
<dbReference type="Pfam" id="PF01451">
    <property type="entry name" value="LMWPc"/>
    <property type="match status" value="1"/>
</dbReference>
<dbReference type="Gene3D" id="3.40.50.2300">
    <property type="match status" value="1"/>
</dbReference>
<protein>
    <recommendedName>
        <fullName evidence="1">protein-tyrosine-phosphatase</fullName>
        <ecNumber evidence="1">3.1.3.48</ecNumber>
    </recommendedName>
</protein>
<dbReference type="EMBL" id="JACCBN010000001">
    <property type="protein sequence ID" value="NYD37298.1"/>
    <property type="molecule type" value="Genomic_DNA"/>
</dbReference>
<evidence type="ECO:0000256" key="2">
    <source>
        <dbReference type="SAM" id="MobiDB-lite"/>
    </source>
</evidence>
<dbReference type="PANTHER" id="PTHR11717:SF7">
    <property type="entry name" value="LOW MOLECULAR WEIGHT PHOSPHOTYROSINE PROTEIN PHOSPHATASE"/>
    <property type="match status" value="1"/>
</dbReference>
<dbReference type="SMART" id="SM00226">
    <property type="entry name" value="LMWPc"/>
    <property type="match status" value="1"/>
</dbReference>
<dbReference type="InterPro" id="IPR036196">
    <property type="entry name" value="Ptyr_pPase_sf"/>
</dbReference>
<dbReference type="AlphaFoldDB" id="A0A7Y9J6J4"/>
<feature type="domain" description="Phosphotyrosine protein phosphatase I" evidence="3">
    <location>
        <begin position="12"/>
        <end position="155"/>
    </location>
</feature>
<feature type="compositionally biased region" description="Pro residues" evidence="2">
    <location>
        <begin position="206"/>
        <end position="231"/>
    </location>
</feature>
<dbReference type="SUPFAM" id="SSF52788">
    <property type="entry name" value="Phosphotyrosine protein phosphatases I"/>
    <property type="match status" value="1"/>
</dbReference>
<evidence type="ECO:0000313" key="4">
    <source>
        <dbReference type="EMBL" id="NYD37298.1"/>
    </source>
</evidence>
<dbReference type="GO" id="GO:0004725">
    <property type="term" value="F:protein tyrosine phosphatase activity"/>
    <property type="evidence" value="ECO:0007669"/>
    <property type="project" value="UniProtKB-EC"/>
</dbReference>
<feature type="compositionally biased region" description="Low complexity" evidence="2">
    <location>
        <begin position="266"/>
        <end position="277"/>
    </location>
</feature>
<keyword evidence="4" id="KW-0378">Hydrolase</keyword>
<dbReference type="PANTHER" id="PTHR11717">
    <property type="entry name" value="LOW MOLECULAR WEIGHT PROTEIN TYROSINE PHOSPHATASE"/>
    <property type="match status" value="1"/>
</dbReference>
<name>A0A7Y9J6J4_9PSEU</name>
<evidence type="ECO:0000256" key="1">
    <source>
        <dbReference type="ARBA" id="ARBA00013064"/>
    </source>
</evidence>
<feature type="compositionally biased region" description="Basic and acidic residues" evidence="2">
    <location>
        <begin position="278"/>
        <end position="293"/>
    </location>
</feature>
<dbReference type="InterPro" id="IPR050438">
    <property type="entry name" value="LMW_PTPase"/>
</dbReference>
<reference evidence="4 5" key="1">
    <citation type="submission" date="2020-07" db="EMBL/GenBank/DDBJ databases">
        <title>Sequencing the genomes of 1000 actinobacteria strains.</title>
        <authorList>
            <person name="Klenk H.-P."/>
        </authorList>
    </citation>
    <scope>NUCLEOTIDE SEQUENCE [LARGE SCALE GENOMIC DNA]</scope>
    <source>
        <strain evidence="4 5">DSM 45772</strain>
    </source>
</reference>
<dbReference type="InterPro" id="IPR023485">
    <property type="entry name" value="Ptyr_pPase"/>
</dbReference>
<proteinExistence type="predicted"/>
<sequence length="293" mass="30527">MSAGTDGSPEVFRVLFVCTGNICRSPFAQFHTRFLLGARLGPWARAFAVHSAGTSAVRGHGMHDDSRAQLTSRRDHPDVAAFAARQLPDRDVLLADLVLTMTREHRSTVLGDVPKALPTTFTLREFARLLRAADPADVAALPRHPVRRAHALVALARGARGTVPAVSAEEDAVPDPVSGGPEAHEVAARAIDESLRVVLDLLAPPPPVRPVPPRPGPPAMFHPQGPGPGPGHPGGQVRGPGPGPVPGGPVPGGPVVGPAPMPVAPSAPQQRAPQEAEAPARRSSADDLVPERS</sequence>
<dbReference type="Proteomes" id="UP000535890">
    <property type="component" value="Unassembled WGS sequence"/>
</dbReference>
<keyword evidence="5" id="KW-1185">Reference proteome</keyword>
<accession>A0A7Y9J6J4</accession>
<evidence type="ECO:0000259" key="3">
    <source>
        <dbReference type="SMART" id="SM00226"/>
    </source>
</evidence>
<dbReference type="RefSeq" id="WP_179794871.1">
    <property type="nucleotide sequence ID" value="NZ_BAABHP010000014.1"/>
</dbReference>
<feature type="region of interest" description="Disordered" evidence="2">
    <location>
        <begin position="206"/>
        <end position="293"/>
    </location>
</feature>
<organism evidence="4 5">
    <name type="scientific">Actinomycetospora corticicola</name>
    <dbReference type="NCBI Taxonomy" id="663602"/>
    <lineage>
        <taxon>Bacteria</taxon>
        <taxon>Bacillati</taxon>
        <taxon>Actinomycetota</taxon>
        <taxon>Actinomycetes</taxon>
        <taxon>Pseudonocardiales</taxon>
        <taxon>Pseudonocardiaceae</taxon>
        <taxon>Actinomycetospora</taxon>
    </lineage>
</organism>
<feature type="compositionally biased region" description="Pro residues" evidence="2">
    <location>
        <begin position="241"/>
        <end position="265"/>
    </location>
</feature>